<evidence type="ECO:0000313" key="9">
    <source>
        <dbReference type="EMBL" id="KJH52953.1"/>
    </source>
</evidence>
<evidence type="ECO:0000259" key="7">
    <source>
        <dbReference type="PROSITE" id="PS50897"/>
    </source>
</evidence>
<keyword evidence="5" id="KW-0862">Zinc</keyword>
<feature type="domain" description="RING-Gid-type" evidence="8">
    <location>
        <begin position="359"/>
        <end position="426"/>
    </location>
</feature>
<evidence type="ECO:0000313" key="10">
    <source>
        <dbReference type="Proteomes" id="UP000053766"/>
    </source>
</evidence>
<evidence type="ECO:0000256" key="2">
    <source>
        <dbReference type="ARBA" id="ARBA00022490"/>
    </source>
</evidence>
<dbReference type="GO" id="GO:0005634">
    <property type="term" value="C:nucleus"/>
    <property type="evidence" value="ECO:0007669"/>
    <property type="project" value="TreeGrafter"/>
</dbReference>
<dbReference type="STRING" id="29172.A0A0D8Y7X0"/>
<dbReference type="GO" id="GO:0005737">
    <property type="term" value="C:cytoplasm"/>
    <property type="evidence" value="ECO:0007669"/>
    <property type="project" value="UniProtKB-SubCell"/>
</dbReference>
<keyword evidence="10" id="KW-1185">Reference proteome</keyword>
<evidence type="ECO:0000256" key="6">
    <source>
        <dbReference type="PROSITE-ProRule" id="PRU01215"/>
    </source>
</evidence>
<evidence type="ECO:0000256" key="5">
    <source>
        <dbReference type="ARBA" id="ARBA00022833"/>
    </source>
</evidence>
<protein>
    <submittedName>
        <fullName evidence="9">Yos1-like protein</fullName>
    </submittedName>
</protein>
<dbReference type="AlphaFoldDB" id="A0A0D8Y7X0"/>
<evidence type="ECO:0000256" key="4">
    <source>
        <dbReference type="ARBA" id="ARBA00022771"/>
    </source>
</evidence>
<sequence>MTLSFYNFLEAGLLFLNGIAILHRERFLNKYGFGATHSFESESETVKAQIISLILAVQTVMRSEFLLKFHGSLRPGDYLMAKLDRNAVLEYATFKIPYEELNMEFRKGHKARDAFRDFQMKLQQLDSVKREAVKKQRDFIKNMQSRIHFLRDEDISKEKGQRELELWQRDRQHVARLICVQMLRCGHIESAKVLAAEMNILNMVDLKVFSEVQRVISSLINKDIAPCLQWIAEHRSKLRRMNSKLEQVVRVQDAVELVRDNKVKDALLYVRKHLGASKDEWCSDAMKLMGLIALRSHNEVPAYKELLGAHRWQALADLFREEVFTLYQLPRQSVFAMCLQCGLSAYKTPHCSPGGVEKCPTCQPCAYALAEGLPYAHTVNSRLICSFSGEALNEENHPMMMPDGRVYGEKAIRELQVDNMVRCPRTGSMIPIDHVLKLYVL</sequence>
<comment type="subcellular location">
    <subcellularLocation>
        <location evidence="1">Cytoplasm</location>
    </subcellularLocation>
</comment>
<evidence type="ECO:0000256" key="3">
    <source>
        <dbReference type="ARBA" id="ARBA00022723"/>
    </source>
</evidence>
<dbReference type="PROSITE" id="PS50897">
    <property type="entry name" value="CTLH"/>
    <property type="match status" value="1"/>
</dbReference>
<dbReference type="GO" id="GO:0008270">
    <property type="term" value="F:zinc ion binding"/>
    <property type="evidence" value="ECO:0007669"/>
    <property type="project" value="UniProtKB-KW"/>
</dbReference>
<feature type="zinc finger region" description="RING-Gid-type" evidence="6">
    <location>
        <begin position="359"/>
        <end position="426"/>
    </location>
</feature>
<keyword evidence="3" id="KW-0479">Metal-binding</keyword>
<dbReference type="Pfam" id="PF10607">
    <property type="entry name" value="CTLH"/>
    <property type="match status" value="1"/>
</dbReference>
<dbReference type="OrthoDB" id="1933455at2759"/>
<reference evidence="9 10" key="1">
    <citation type="submission" date="2013-11" db="EMBL/GenBank/DDBJ databases">
        <title>Draft genome of the bovine lungworm Dictyocaulus viviparus.</title>
        <authorList>
            <person name="Mitreva M."/>
        </authorList>
    </citation>
    <scope>NUCLEOTIDE SEQUENCE [LARGE SCALE GENOMIC DNA]</scope>
    <source>
        <strain evidence="9 10">HannoverDv2000</strain>
    </source>
</reference>
<name>A0A0D8Y7X0_DICVI</name>
<dbReference type="InterPro" id="IPR044063">
    <property type="entry name" value="ZF_RING_GID"/>
</dbReference>
<dbReference type="PROSITE" id="PS51867">
    <property type="entry name" value="ZF_RING_GID"/>
    <property type="match status" value="1"/>
</dbReference>
<dbReference type="GO" id="GO:0034657">
    <property type="term" value="C:GID complex"/>
    <property type="evidence" value="ECO:0007669"/>
    <property type="project" value="TreeGrafter"/>
</dbReference>
<dbReference type="InterPro" id="IPR013144">
    <property type="entry name" value="CRA_dom"/>
</dbReference>
<dbReference type="InterPro" id="IPR045098">
    <property type="entry name" value="Fyv10_fam"/>
</dbReference>
<reference evidence="10" key="2">
    <citation type="journal article" date="2016" name="Sci. Rep.">
        <title>Dictyocaulus viviparus genome, variome and transcriptome elucidate lungworm biology and support future intervention.</title>
        <authorList>
            <person name="McNulty S.N."/>
            <person name="Strube C."/>
            <person name="Rosa B.A."/>
            <person name="Martin J.C."/>
            <person name="Tyagi R."/>
            <person name="Choi Y.J."/>
            <person name="Wang Q."/>
            <person name="Hallsworth Pepin K."/>
            <person name="Zhang X."/>
            <person name="Ozersky P."/>
            <person name="Wilson R.K."/>
            <person name="Sternberg P.W."/>
            <person name="Gasser R.B."/>
            <person name="Mitreva M."/>
        </authorList>
    </citation>
    <scope>NUCLEOTIDE SEQUENCE [LARGE SCALE GENOMIC DNA]</scope>
    <source>
        <strain evidence="10">HannoverDv2000</strain>
    </source>
</reference>
<dbReference type="GO" id="GO:0061630">
    <property type="term" value="F:ubiquitin protein ligase activity"/>
    <property type="evidence" value="ECO:0007669"/>
    <property type="project" value="InterPro"/>
</dbReference>
<dbReference type="GO" id="GO:0043161">
    <property type="term" value="P:proteasome-mediated ubiquitin-dependent protein catabolic process"/>
    <property type="evidence" value="ECO:0007669"/>
    <property type="project" value="InterPro"/>
</dbReference>
<accession>A0A0D8Y7X0</accession>
<organism evidence="9 10">
    <name type="scientific">Dictyocaulus viviparus</name>
    <name type="common">Bovine lungworm</name>
    <dbReference type="NCBI Taxonomy" id="29172"/>
    <lineage>
        <taxon>Eukaryota</taxon>
        <taxon>Metazoa</taxon>
        <taxon>Ecdysozoa</taxon>
        <taxon>Nematoda</taxon>
        <taxon>Chromadorea</taxon>
        <taxon>Rhabditida</taxon>
        <taxon>Rhabditina</taxon>
        <taxon>Rhabditomorpha</taxon>
        <taxon>Strongyloidea</taxon>
        <taxon>Metastrongylidae</taxon>
        <taxon>Dictyocaulus</taxon>
    </lineage>
</organism>
<dbReference type="InterPro" id="IPR013880">
    <property type="entry name" value="Yos1"/>
</dbReference>
<dbReference type="InterPro" id="IPR006595">
    <property type="entry name" value="CTLH_C"/>
</dbReference>
<dbReference type="CDD" id="cd16659">
    <property type="entry name" value="RING-Ubox_Emp"/>
    <property type="match status" value="1"/>
</dbReference>
<dbReference type="SMART" id="SM00668">
    <property type="entry name" value="CTLH"/>
    <property type="match status" value="1"/>
</dbReference>
<evidence type="ECO:0000259" key="8">
    <source>
        <dbReference type="PROSITE" id="PS51867"/>
    </source>
</evidence>
<evidence type="ECO:0000256" key="1">
    <source>
        <dbReference type="ARBA" id="ARBA00004496"/>
    </source>
</evidence>
<dbReference type="InterPro" id="IPR024964">
    <property type="entry name" value="CTLH/CRA"/>
</dbReference>
<keyword evidence="4 6" id="KW-0863">Zinc-finger</keyword>
<dbReference type="SMART" id="SM00757">
    <property type="entry name" value="CRA"/>
    <property type="match status" value="1"/>
</dbReference>
<dbReference type="Pfam" id="PF08571">
    <property type="entry name" value="Yos1"/>
    <property type="match status" value="1"/>
</dbReference>
<proteinExistence type="predicted"/>
<gene>
    <name evidence="9" type="ORF">DICVIV_00822</name>
</gene>
<dbReference type="EMBL" id="KN716157">
    <property type="protein sequence ID" value="KJH52953.1"/>
    <property type="molecule type" value="Genomic_DNA"/>
</dbReference>
<dbReference type="PANTHER" id="PTHR12170">
    <property type="entry name" value="MACROPHAGE ERYTHROBLAST ATTACHER-RELATED"/>
    <property type="match status" value="1"/>
</dbReference>
<dbReference type="Proteomes" id="UP000053766">
    <property type="component" value="Unassembled WGS sequence"/>
</dbReference>
<keyword evidence="2" id="KW-0963">Cytoplasm</keyword>
<feature type="domain" description="CTLH" evidence="7">
    <location>
        <begin position="208"/>
        <end position="265"/>
    </location>
</feature>
<dbReference type="PANTHER" id="PTHR12170:SF2">
    <property type="entry name" value="E3 UBIQUITIN-PROTEIN TRANSFERASE MAEA"/>
    <property type="match status" value="1"/>
</dbReference>